<dbReference type="Proteomes" id="UP000054538">
    <property type="component" value="Unassembled WGS sequence"/>
</dbReference>
<protein>
    <submittedName>
        <fullName evidence="2">Uncharacterized protein</fullName>
    </submittedName>
</protein>
<accession>A0A0D0DUF4</accession>
<evidence type="ECO:0000313" key="3">
    <source>
        <dbReference type="Proteomes" id="UP000054538"/>
    </source>
</evidence>
<dbReference type="AlphaFoldDB" id="A0A0D0DUF4"/>
<dbReference type="InParanoid" id="A0A0D0DUF4"/>
<dbReference type="OrthoDB" id="1716625at2759"/>
<dbReference type="EMBL" id="KN825255">
    <property type="protein sequence ID" value="KIK92676.1"/>
    <property type="molecule type" value="Genomic_DNA"/>
</dbReference>
<dbReference type="STRING" id="930991.A0A0D0DUF4"/>
<keyword evidence="3" id="KW-1185">Reference proteome</keyword>
<evidence type="ECO:0000313" key="2">
    <source>
        <dbReference type="EMBL" id="KIK92676.1"/>
    </source>
</evidence>
<reference evidence="3" key="2">
    <citation type="submission" date="2015-01" db="EMBL/GenBank/DDBJ databases">
        <title>Evolutionary Origins and Diversification of the Mycorrhizal Mutualists.</title>
        <authorList>
            <consortium name="DOE Joint Genome Institute"/>
            <consortium name="Mycorrhizal Genomics Consortium"/>
            <person name="Kohler A."/>
            <person name="Kuo A."/>
            <person name="Nagy L.G."/>
            <person name="Floudas D."/>
            <person name="Copeland A."/>
            <person name="Barry K.W."/>
            <person name="Cichocki N."/>
            <person name="Veneault-Fourrey C."/>
            <person name="LaButti K."/>
            <person name="Lindquist E.A."/>
            <person name="Lipzen A."/>
            <person name="Lundell T."/>
            <person name="Morin E."/>
            <person name="Murat C."/>
            <person name="Riley R."/>
            <person name="Ohm R."/>
            <person name="Sun H."/>
            <person name="Tunlid A."/>
            <person name="Henrissat B."/>
            <person name="Grigoriev I.V."/>
            <person name="Hibbett D.S."/>
            <person name="Martin F."/>
        </authorList>
    </citation>
    <scope>NUCLEOTIDE SEQUENCE [LARGE SCALE GENOMIC DNA]</scope>
    <source>
        <strain evidence="3">Ve08.2h10</strain>
    </source>
</reference>
<gene>
    <name evidence="2" type="ORF">PAXRUDRAFT_561759</name>
</gene>
<proteinExistence type="predicted"/>
<dbReference type="HOGENOM" id="CLU_829133_0_0_1"/>
<evidence type="ECO:0000256" key="1">
    <source>
        <dbReference type="SAM" id="MobiDB-lite"/>
    </source>
</evidence>
<name>A0A0D0DUF4_9AGAM</name>
<reference evidence="2 3" key="1">
    <citation type="submission" date="2014-04" db="EMBL/GenBank/DDBJ databases">
        <authorList>
            <consortium name="DOE Joint Genome Institute"/>
            <person name="Kuo A."/>
            <person name="Kohler A."/>
            <person name="Jargeat P."/>
            <person name="Nagy L.G."/>
            <person name="Floudas D."/>
            <person name="Copeland A."/>
            <person name="Barry K.W."/>
            <person name="Cichocki N."/>
            <person name="Veneault-Fourrey C."/>
            <person name="LaButti K."/>
            <person name="Lindquist E.A."/>
            <person name="Lipzen A."/>
            <person name="Lundell T."/>
            <person name="Morin E."/>
            <person name="Murat C."/>
            <person name="Sun H."/>
            <person name="Tunlid A."/>
            <person name="Henrissat B."/>
            <person name="Grigoriev I.V."/>
            <person name="Hibbett D.S."/>
            <person name="Martin F."/>
            <person name="Nordberg H.P."/>
            <person name="Cantor M.N."/>
            <person name="Hua S.X."/>
        </authorList>
    </citation>
    <scope>NUCLEOTIDE SEQUENCE [LARGE SCALE GENOMIC DNA]</scope>
    <source>
        <strain evidence="2 3">Ve08.2h10</strain>
    </source>
</reference>
<feature type="region of interest" description="Disordered" evidence="1">
    <location>
        <begin position="27"/>
        <end position="46"/>
    </location>
</feature>
<organism evidence="2 3">
    <name type="scientific">Paxillus rubicundulus Ve08.2h10</name>
    <dbReference type="NCBI Taxonomy" id="930991"/>
    <lineage>
        <taxon>Eukaryota</taxon>
        <taxon>Fungi</taxon>
        <taxon>Dikarya</taxon>
        <taxon>Basidiomycota</taxon>
        <taxon>Agaricomycotina</taxon>
        <taxon>Agaricomycetes</taxon>
        <taxon>Agaricomycetidae</taxon>
        <taxon>Boletales</taxon>
        <taxon>Paxilineae</taxon>
        <taxon>Paxillaceae</taxon>
        <taxon>Paxillus</taxon>
    </lineage>
</organism>
<sequence>MHLAKRERRLLMRGSLTCVEVNSDEQVSASDSVVDHQPSPRSDVPLTHRHRRADKLAQAVKDWRGRSNSVKSTASTVGSFSTAPSSFDVRVGQPANVMGTPVVRVESEPLDVHVFVFTDLVLLASPLDVDHDLGKGTEECSMKPLEGFGLSRIISVLDEIDRRSCITLDIIPLTYQELEEGRVHSSGSVVTIALSQRTSVGGRTELGEWLLPFRQCCQYTLKSLSCLSTKGFLVHGATSEPEVQKPVLSILASGLPFPKSPSMQIEESQHGRVVDSEQEEREERGWWSKRFHDVFFELSKQDVSQC</sequence>